<dbReference type="OrthoDB" id="9802264at2"/>
<keyword evidence="3" id="KW-0547">Nucleotide-binding</keyword>
<evidence type="ECO:0000313" key="9">
    <source>
        <dbReference type="Proteomes" id="UP000290567"/>
    </source>
</evidence>
<keyword evidence="8" id="KW-0132">Cell division</keyword>
<dbReference type="GO" id="GO:0016887">
    <property type="term" value="F:ATP hydrolysis activity"/>
    <property type="evidence" value="ECO:0007669"/>
    <property type="project" value="InterPro"/>
</dbReference>
<evidence type="ECO:0000256" key="3">
    <source>
        <dbReference type="ARBA" id="ARBA00022741"/>
    </source>
</evidence>
<proteinExistence type="inferred from homology"/>
<dbReference type="PANTHER" id="PTHR24220">
    <property type="entry name" value="IMPORT ATP-BINDING PROTEIN"/>
    <property type="match status" value="1"/>
</dbReference>
<gene>
    <name evidence="8" type="primary">ftsE_2</name>
    <name evidence="8" type="ORF">NRIC_16980</name>
</gene>
<feature type="domain" description="ABC transporter" evidence="7">
    <location>
        <begin position="2"/>
        <end position="237"/>
    </location>
</feature>
<reference evidence="9" key="1">
    <citation type="submission" date="2019-02" db="EMBL/GenBank/DDBJ databases">
        <title>Draft genome sequence of Enterococcus sp. Gos25-1.</title>
        <authorList>
            <person name="Tanaka N."/>
            <person name="Shiwa Y."/>
            <person name="Fujita N."/>
        </authorList>
    </citation>
    <scope>NUCLEOTIDE SEQUENCE [LARGE SCALE GENOMIC DNA]</scope>
    <source>
        <strain evidence="9">Gos25-1</strain>
    </source>
</reference>
<evidence type="ECO:0000256" key="6">
    <source>
        <dbReference type="ARBA" id="ARBA00055994"/>
    </source>
</evidence>
<organism evidence="8 9">
    <name type="scientific">Enterococcus florum</name>
    <dbReference type="NCBI Taxonomy" id="2480627"/>
    <lineage>
        <taxon>Bacteria</taxon>
        <taxon>Bacillati</taxon>
        <taxon>Bacillota</taxon>
        <taxon>Bacilli</taxon>
        <taxon>Lactobacillales</taxon>
        <taxon>Enterococcaceae</taxon>
        <taxon>Enterococcus</taxon>
    </lineage>
</organism>
<comment type="similarity">
    <text evidence="1">Belongs to the ABC transporter superfamily.</text>
</comment>
<dbReference type="PROSITE" id="PS50893">
    <property type="entry name" value="ABC_TRANSPORTER_2"/>
    <property type="match status" value="1"/>
</dbReference>
<dbReference type="InterPro" id="IPR003593">
    <property type="entry name" value="AAA+_ATPase"/>
</dbReference>
<keyword evidence="4 8" id="KW-0067">ATP-binding</keyword>
<evidence type="ECO:0000256" key="5">
    <source>
        <dbReference type="ARBA" id="ARBA00049360"/>
    </source>
</evidence>
<dbReference type="InterPro" id="IPR017871">
    <property type="entry name" value="ABC_transporter-like_CS"/>
</dbReference>
<dbReference type="Proteomes" id="UP000290567">
    <property type="component" value="Unassembled WGS sequence"/>
</dbReference>
<dbReference type="GO" id="GO:0005524">
    <property type="term" value="F:ATP binding"/>
    <property type="evidence" value="ECO:0007669"/>
    <property type="project" value="UniProtKB-KW"/>
</dbReference>
<evidence type="ECO:0000313" key="8">
    <source>
        <dbReference type="EMBL" id="GCF93807.1"/>
    </source>
</evidence>
<comment type="catalytic activity">
    <reaction evidence="5">
        <text>ATP + H2O = ADP + phosphate + H(+)</text>
        <dbReference type="Rhea" id="RHEA:13065"/>
        <dbReference type="ChEBI" id="CHEBI:15377"/>
        <dbReference type="ChEBI" id="CHEBI:15378"/>
        <dbReference type="ChEBI" id="CHEBI:30616"/>
        <dbReference type="ChEBI" id="CHEBI:43474"/>
        <dbReference type="ChEBI" id="CHEBI:456216"/>
    </reaction>
</comment>
<dbReference type="InterPro" id="IPR027417">
    <property type="entry name" value="P-loop_NTPase"/>
</dbReference>
<evidence type="ECO:0000259" key="7">
    <source>
        <dbReference type="PROSITE" id="PS50893"/>
    </source>
</evidence>
<evidence type="ECO:0000256" key="2">
    <source>
        <dbReference type="ARBA" id="ARBA00022448"/>
    </source>
</evidence>
<dbReference type="InterPro" id="IPR015854">
    <property type="entry name" value="ABC_transpr_LolD-like"/>
</dbReference>
<sequence length="237" mass="26817">MIYLNNVMKYRSEKQLIHQSGKEAQVESQILPTLENIHLEIKKGEFVYITGPSGAGKSTLLKLLYKEQTADSGEIRVGGHDLSMIKRREIPYLRREIGVVFQDFRLLPQTNVEENLIYAMDIVGTDPEVIPKKIEEILELVDLSEKRFATALSGGEAQRAAIARAVINQPALLLADEPTGNLDRKNAVQVIKLLEEINQSGTTVLVTTHNETLIHQFPHRVIRLVNGRIVREERMEM</sequence>
<dbReference type="PROSITE" id="PS00211">
    <property type="entry name" value="ABC_TRANSPORTER_1"/>
    <property type="match status" value="1"/>
</dbReference>
<dbReference type="GO" id="GO:0051301">
    <property type="term" value="P:cell division"/>
    <property type="evidence" value="ECO:0007669"/>
    <property type="project" value="UniProtKB-KW"/>
</dbReference>
<evidence type="ECO:0000256" key="1">
    <source>
        <dbReference type="ARBA" id="ARBA00005417"/>
    </source>
</evidence>
<dbReference type="InterPro" id="IPR003439">
    <property type="entry name" value="ABC_transporter-like_ATP-bd"/>
</dbReference>
<dbReference type="GO" id="GO:0022857">
    <property type="term" value="F:transmembrane transporter activity"/>
    <property type="evidence" value="ECO:0007669"/>
    <property type="project" value="TreeGrafter"/>
</dbReference>
<keyword evidence="8" id="KW-0131">Cell cycle</keyword>
<accession>A0A4P5P779</accession>
<dbReference type="SMART" id="SM00382">
    <property type="entry name" value="AAA"/>
    <property type="match status" value="1"/>
</dbReference>
<dbReference type="PANTHER" id="PTHR24220:SF470">
    <property type="entry name" value="CELL DIVISION ATP-BINDING PROTEIN FTSE"/>
    <property type="match status" value="1"/>
</dbReference>
<dbReference type="Pfam" id="PF00005">
    <property type="entry name" value="ABC_tran"/>
    <property type="match status" value="1"/>
</dbReference>
<dbReference type="FunFam" id="3.40.50.300:FF:000056">
    <property type="entry name" value="Cell division ATP-binding protein FtsE"/>
    <property type="match status" value="1"/>
</dbReference>
<dbReference type="AlphaFoldDB" id="A0A4P5P779"/>
<comment type="function">
    <text evidence="6">Part of the ABC transporter FtsEX involved in cellular division. Has ATPase activity. Essential for cell division and viability.</text>
</comment>
<dbReference type="GO" id="GO:0005886">
    <property type="term" value="C:plasma membrane"/>
    <property type="evidence" value="ECO:0007669"/>
    <property type="project" value="UniProtKB-ARBA"/>
</dbReference>
<dbReference type="EMBL" id="BJCC01000013">
    <property type="protein sequence ID" value="GCF93807.1"/>
    <property type="molecule type" value="Genomic_DNA"/>
</dbReference>
<keyword evidence="2" id="KW-0813">Transport</keyword>
<protein>
    <submittedName>
        <fullName evidence="8">Cell division ATP-binding protein FtsE</fullName>
    </submittedName>
</protein>
<comment type="caution">
    <text evidence="8">The sequence shown here is derived from an EMBL/GenBank/DDBJ whole genome shotgun (WGS) entry which is preliminary data.</text>
</comment>
<dbReference type="RefSeq" id="WP_146622252.1">
    <property type="nucleotide sequence ID" value="NZ_BJCC01000013.1"/>
</dbReference>
<dbReference type="Gene3D" id="3.40.50.300">
    <property type="entry name" value="P-loop containing nucleotide triphosphate hydrolases"/>
    <property type="match status" value="1"/>
</dbReference>
<name>A0A4P5P779_9ENTE</name>
<dbReference type="SUPFAM" id="SSF52540">
    <property type="entry name" value="P-loop containing nucleoside triphosphate hydrolases"/>
    <property type="match status" value="1"/>
</dbReference>
<evidence type="ECO:0000256" key="4">
    <source>
        <dbReference type="ARBA" id="ARBA00022840"/>
    </source>
</evidence>
<keyword evidence="9" id="KW-1185">Reference proteome</keyword>